<dbReference type="InterPro" id="IPR001095">
    <property type="entry name" value="Acetyl_CoA_COase_a_su"/>
</dbReference>
<evidence type="ECO:0000256" key="9">
    <source>
        <dbReference type="ARBA" id="ARBA00023160"/>
    </source>
</evidence>
<dbReference type="GO" id="GO:0003989">
    <property type="term" value="F:acetyl-CoA carboxylase activity"/>
    <property type="evidence" value="ECO:0007669"/>
    <property type="project" value="InterPro"/>
</dbReference>
<dbReference type="Proteomes" id="UP001515500">
    <property type="component" value="Chromosome 9"/>
</dbReference>
<keyword evidence="3" id="KW-0444">Lipid biosynthesis</keyword>
<keyword evidence="9" id="KW-0275">Fatty acid biosynthesis</keyword>
<evidence type="ECO:0000313" key="14">
    <source>
        <dbReference type="RefSeq" id="XP_039132187.1"/>
    </source>
</evidence>
<comment type="catalytic activity">
    <reaction evidence="10">
        <text>N(6)-carboxybiotinyl-L-lysyl-[protein] + acetyl-CoA = N(6)-biotinyl-L-lysyl-[protein] + malonyl-CoA</text>
        <dbReference type="Rhea" id="RHEA:54728"/>
        <dbReference type="Rhea" id="RHEA-COMP:10505"/>
        <dbReference type="Rhea" id="RHEA-COMP:10506"/>
        <dbReference type="ChEBI" id="CHEBI:57288"/>
        <dbReference type="ChEBI" id="CHEBI:57384"/>
        <dbReference type="ChEBI" id="CHEBI:83144"/>
        <dbReference type="ChEBI" id="CHEBI:83145"/>
        <dbReference type="EC" id="2.1.3.15"/>
    </reaction>
</comment>
<dbReference type="GO" id="GO:0009317">
    <property type="term" value="C:acetyl-CoA carboxylase complex"/>
    <property type="evidence" value="ECO:0007669"/>
    <property type="project" value="InterPro"/>
</dbReference>
<keyword evidence="8" id="KW-0443">Lipid metabolism</keyword>
<dbReference type="Gene3D" id="3.90.226.10">
    <property type="entry name" value="2-enoyl-CoA Hydratase, Chain A, domain 1"/>
    <property type="match status" value="1"/>
</dbReference>
<keyword evidence="7" id="KW-0067">ATP-binding</keyword>
<dbReference type="GeneID" id="120268976"/>
<sequence>MASGSLPGSASADLLRSSRNGVAGAPLRLLGRSPMVMVPGRRRDVSVKVVAKIRKGKKHEYPWPDEIDPNSKAGPLSYLSHFKPLKEKPKPVTLPFEKPLMDLQKKIIDVRKMADETGLDFSDQIVSLEGKYQQALKDLYTHLTPIQRLSIARHPNRPTFLDHVLSITDKWVELHGDRAGYDDPAIVTGIGSIEGRTYMFIGHQKGRNTKENIHRNFGMPTPHGYRKALRMMYYADHHGFPIITFIDTPGAFADLKSEEIGQGEAIAHNLRSMFGLKVPIVTVVIGEGGSGGALAIGCANKLLMMENAVFFVASPEACAAILWKSAKAAPKAAEKLKITANELCRLKIADGIIPEPLGGAHTDHSWTSQQIKIAVMGAMDELLEMDTPTLLNHRMLKFRQLGGFLESDNVDPAKKVNMKKKDEPIVKLDEQASVSDADLELEVEKLRQQIQKSKEDASFQPPELSLNEMIEKLKKEVDREFTEAAKSMGLHEKLEMLRTEVVKVRSDSQDQLIDPSLTEEIEKLKQEFKQGLSESPNFASLEYKLNMLKELSKAQKISEGNEKAISMKEEINKAFKEVMDHPDVKEKMDKLRADIAGAGVSKASELDDDLKENILMVKKEIESEMANALNSLQLKVELVAPKRGAAIAKSLLDQPMYAPLRDEIDELNGEIDERMQQVINSTDLKNKIELLKLEVTRAGKSPDQKTKAKIDEMKQQIKQSLMAGVSTPSLLNKYEKVTQEIASAKLSSSAGSEQSSSTNGGLKQNTLKGGSAVEANVGATNID</sequence>
<evidence type="ECO:0000256" key="2">
    <source>
        <dbReference type="ARBA" id="ARBA00011883"/>
    </source>
</evidence>
<evidence type="ECO:0000256" key="11">
    <source>
        <dbReference type="SAM" id="MobiDB-lite"/>
    </source>
</evidence>
<dbReference type="NCBIfam" id="NF004344">
    <property type="entry name" value="PRK05724.1"/>
    <property type="match status" value="1"/>
</dbReference>
<reference evidence="14 15" key="1">
    <citation type="submission" date="2025-04" db="UniProtKB">
        <authorList>
            <consortium name="RefSeq"/>
        </authorList>
    </citation>
    <scope>IDENTIFICATION</scope>
</reference>
<dbReference type="NCBIfam" id="TIGR00513">
    <property type="entry name" value="accA"/>
    <property type="match status" value="1"/>
</dbReference>
<evidence type="ECO:0000256" key="8">
    <source>
        <dbReference type="ARBA" id="ARBA00023098"/>
    </source>
</evidence>
<keyword evidence="13" id="KW-1185">Reference proteome</keyword>
<dbReference type="EC" id="2.1.3.15" evidence="2"/>
<dbReference type="SUPFAM" id="SSF52096">
    <property type="entry name" value="ClpP/crotonase"/>
    <property type="match status" value="1"/>
</dbReference>
<comment type="pathway">
    <text evidence="1">Lipid metabolism; malonyl-CoA biosynthesis; malonyl-CoA from acetyl-CoA: step 1/1.</text>
</comment>
<evidence type="ECO:0000313" key="13">
    <source>
        <dbReference type="Proteomes" id="UP001515500"/>
    </source>
</evidence>
<dbReference type="PANTHER" id="PTHR42853">
    <property type="entry name" value="ACETYL-COENZYME A CARBOXYLASE CARBOXYL TRANSFERASE SUBUNIT ALPHA"/>
    <property type="match status" value="1"/>
</dbReference>
<name>A0AB40BXF5_DIOCR</name>
<gene>
    <name evidence="14 15" type="primary">LOC120268976</name>
</gene>
<evidence type="ECO:0000256" key="10">
    <source>
        <dbReference type="ARBA" id="ARBA00049152"/>
    </source>
</evidence>
<protein>
    <recommendedName>
        <fullName evidence="2">acetyl-CoA carboxytransferase</fullName>
        <ecNumber evidence="2">2.1.3.15</ecNumber>
    </recommendedName>
</protein>
<dbReference type="PROSITE" id="PS50989">
    <property type="entry name" value="COA_CT_CTER"/>
    <property type="match status" value="1"/>
</dbReference>
<dbReference type="HAMAP" id="MF_00823">
    <property type="entry name" value="AcetylCoA_CT_alpha"/>
    <property type="match status" value="1"/>
</dbReference>
<dbReference type="GO" id="GO:0005524">
    <property type="term" value="F:ATP binding"/>
    <property type="evidence" value="ECO:0007669"/>
    <property type="project" value="UniProtKB-KW"/>
</dbReference>
<feature type="compositionally biased region" description="Low complexity" evidence="11">
    <location>
        <begin position="743"/>
        <end position="757"/>
    </location>
</feature>
<evidence type="ECO:0000256" key="4">
    <source>
        <dbReference type="ARBA" id="ARBA00022679"/>
    </source>
</evidence>
<feature type="region of interest" description="Disordered" evidence="11">
    <location>
        <begin position="743"/>
        <end position="783"/>
    </location>
</feature>
<dbReference type="InterPro" id="IPR011763">
    <property type="entry name" value="COA_CT_C"/>
</dbReference>
<feature type="domain" description="CoA carboxyltransferase C-terminal" evidence="12">
    <location>
        <begin position="127"/>
        <end position="381"/>
    </location>
</feature>
<dbReference type="GO" id="GO:0006633">
    <property type="term" value="P:fatty acid biosynthetic process"/>
    <property type="evidence" value="ECO:0007669"/>
    <property type="project" value="UniProtKB-KW"/>
</dbReference>
<dbReference type="RefSeq" id="XP_039132188.1">
    <property type="nucleotide sequence ID" value="XM_039276254.1"/>
</dbReference>
<evidence type="ECO:0000256" key="3">
    <source>
        <dbReference type="ARBA" id="ARBA00022516"/>
    </source>
</evidence>
<evidence type="ECO:0000259" key="12">
    <source>
        <dbReference type="PROSITE" id="PS50989"/>
    </source>
</evidence>
<dbReference type="GO" id="GO:0016743">
    <property type="term" value="F:carboxyl- or carbamoyltransferase activity"/>
    <property type="evidence" value="ECO:0007669"/>
    <property type="project" value="InterPro"/>
</dbReference>
<evidence type="ECO:0000256" key="5">
    <source>
        <dbReference type="ARBA" id="ARBA00022741"/>
    </source>
</evidence>
<evidence type="ECO:0000256" key="6">
    <source>
        <dbReference type="ARBA" id="ARBA00022832"/>
    </source>
</evidence>
<dbReference type="NCBIfam" id="NF041504">
    <property type="entry name" value="AccA_sub"/>
    <property type="match status" value="1"/>
</dbReference>
<dbReference type="RefSeq" id="XP_039132187.1">
    <property type="nucleotide sequence ID" value="XM_039276253.1"/>
</dbReference>
<feature type="compositionally biased region" description="Polar residues" evidence="11">
    <location>
        <begin position="758"/>
        <end position="768"/>
    </location>
</feature>
<keyword evidence="6" id="KW-0276">Fatty acid metabolism</keyword>
<dbReference type="PRINTS" id="PR01069">
    <property type="entry name" value="ACCCTRFRASEA"/>
</dbReference>
<evidence type="ECO:0000256" key="1">
    <source>
        <dbReference type="ARBA" id="ARBA00004956"/>
    </source>
</evidence>
<organism evidence="13 15">
    <name type="scientific">Dioscorea cayennensis subsp. rotundata</name>
    <name type="common">White Guinea yam</name>
    <name type="synonym">Dioscorea rotundata</name>
    <dbReference type="NCBI Taxonomy" id="55577"/>
    <lineage>
        <taxon>Eukaryota</taxon>
        <taxon>Viridiplantae</taxon>
        <taxon>Streptophyta</taxon>
        <taxon>Embryophyta</taxon>
        <taxon>Tracheophyta</taxon>
        <taxon>Spermatophyta</taxon>
        <taxon>Magnoliopsida</taxon>
        <taxon>Liliopsida</taxon>
        <taxon>Dioscoreales</taxon>
        <taxon>Dioscoreaceae</taxon>
        <taxon>Dioscorea</taxon>
    </lineage>
</organism>
<dbReference type="Pfam" id="PF03255">
    <property type="entry name" value="ACCA"/>
    <property type="match status" value="1"/>
</dbReference>
<dbReference type="AlphaFoldDB" id="A0AB40BXF5"/>
<proteinExistence type="inferred from homology"/>
<evidence type="ECO:0000256" key="7">
    <source>
        <dbReference type="ARBA" id="ARBA00022840"/>
    </source>
</evidence>
<keyword evidence="4 14" id="KW-0808">Transferase</keyword>
<dbReference type="PANTHER" id="PTHR42853:SF3">
    <property type="entry name" value="ACETYL-COENZYME A CARBOXYLASE CARBOXYL TRANSFERASE SUBUNIT ALPHA, CHLOROPLASTIC"/>
    <property type="match status" value="1"/>
</dbReference>
<keyword evidence="5" id="KW-0547">Nucleotide-binding</keyword>
<dbReference type="InterPro" id="IPR029045">
    <property type="entry name" value="ClpP/crotonase-like_dom_sf"/>
</dbReference>
<evidence type="ECO:0000313" key="15">
    <source>
        <dbReference type="RefSeq" id="XP_039132188.1"/>
    </source>
</evidence>
<accession>A0AB40BXF5</accession>